<reference evidence="1 2" key="1">
    <citation type="submission" date="2023-09" db="EMBL/GenBank/DDBJ databases">
        <authorList>
            <person name="Rey-Velasco X."/>
        </authorList>
    </citation>
    <scope>NUCLEOTIDE SEQUENCE [LARGE SCALE GENOMIC DNA]</scope>
    <source>
        <strain evidence="1 2">P385</strain>
    </source>
</reference>
<dbReference type="CDD" id="cd07067">
    <property type="entry name" value="HP_PGM_like"/>
    <property type="match status" value="1"/>
</dbReference>
<protein>
    <submittedName>
        <fullName evidence="1">Histidine phosphatase family protein</fullName>
    </submittedName>
</protein>
<dbReference type="InterPro" id="IPR013078">
    <property type="entry name" value="His_Pase_superF_clade-1"/>
</dbReference>
<dbReference type="Proteomes" id="UP001259982">
    <property type="component" value="Unassembled WGS sequence"/>
</dbReference>
<dbReference type="Gene3D" id="3.40.50.1240">
    <property type="entry name" value="Phosphoglycerate mutase-like"/>
    <property type="match status" value="1"/>
</dbReference>
<name>A0ABU3B793_9GAMM</name>
<dbReference type="RefSeq" id="WP_311658417.1">
    <property type="nucleotide sequence ID" value="NZ_JAVRHY010000005.1"/>
</dbReference>
<keyword evidence="2" id="KW-1185">Reference proteome</keyword>
<evidence type="ECO:0000313" key="2">
    <source>
        <dbReference type="Proteomes" id="UP001259982"/>
    </source>
</evidence>
<organism evidence="1 2">
    <name type="scientific">Spectribacter acetivorans</name>
    <dbReference type="NCBI Taxonomy" id="3075603"/>
    <lineage>
        <taxon>Bacteria</taxon>
        <taxon>Pseudomonadati</taxon>
        <taxon>Pseudomonadota</taxon>
        <taxon>Gammaproteobacteria</taxon>
        <taxon>Salinisphaerales</taxon>
        <taxon>Salinisphaeraceae</taxon>
        <taxon>Spectribacter</taxon>
    </lineage>
</organism>
<proteinExistence type="predicted"/>
<sequence length="169" mass="18143">MDIIAFRHGIAMDREEAHDMGLSDEERPLTDKGRRRTRAAAAGLRACLEGQAVDTIVSSLLLRAQQTAELLAPYVGEPPLVESAALNPGAGPEALDTWLHGRPTDESLILVGHEPDLSAWVSWGLTRKRDRILSLKKAGAACVEFPGPAEGGTGTLRWQLTAGQMRALG</sequence>
<dbReference type="InterPro" id="IPR029033">
    <property type="entry name" value="His_PPase_superfam"/>
</dbReference>
<comment type="caution">
    <text evidence="1">The sequence shown here is derived from an EMBL/GenBank/DDBJ whole genome shotgun (WGS) entry which is preliminary data.</text>
</comment>
<dbReference type="Pfam" id="PF00300">
    <property type="entry name" value="His_Phos_1"/>
    <property type="match status" value="1"/>
</dbReference>
<gene>
    <name evidence="1" type="ORF">RM531_07520</name>
</gene>
<accession>A0ABU3B793</accession>
<dbReference type="EMBL" id="JAVRHY010000005">
    <property type="protein sequence ID" value="MDT0618321.1"/>
    <property type="molecule type" value="Genomic_DNA"/>
</dbReference>
<evidence type="ECO:0000313" key="1">
    <source>
        <dbReference type="EMBL" id="MDT0618321.1"/>
    </source>
</evidence>
<dbReference type="SUPFAM" id="SSF53254">
    <property type="entry name" value="Phosphoglycerate mutase-like"/>
    <property type="match status" value="1"/>
</dbReference>